<evidence type="ECO:0000256" key="5">
    <source>
        <dbReference type="ARBA" id="ARBA00022630"/>
    </source>
</evidence>
<dbReference type="InterPro" id="IPR006091">
    <property type="entry name" value="Acyl-CoA_Oxase/DH_mid-dom"/>
</dbReference>
<evidence type="ECO:0000256" key="9">
    <source>
        <dbReference type="ARBA" id="ARBA00050268"/>
    </source>
</evidence>
<evidence type="ECO:0000256" key="10">
    <source>
        <dbReference type="ARBA" id="ARBA00071686"/>
    </source>
</evidence>
<comment type="cofactor">
    <cofactor evidence="1 11">
        <name>FAD</name>
        <dbReference type="ChEBI" id="CHEBI:57692"/>
    </cofactor>
</comment>
<dbReference type="Proteomes" id="UP000193642">
    <property type="component" value="Unassembled WGS sequence"/>
</dbReference>
<dbReference type="GO" id="GO:0050660">
    <property type="term" value="F:flavin adenine dinucleotide binding"/>
    <property type="evidence" value="ECO:0007669"/>
    <property type="project" value="InterPro"/>
</dbReference>
<name>A0A1Y2CCX1_9FUNG</name>
<evidence type="ECO:0000256" key="3">
    <source>
        <dbReference type="ARBA" id="ARBA00009347"/>
    </source>
</evidence>
<feature type="domain" description="Acyl-CoA dehydrogenase/oxidase N-terminal" evidence="14">
    <location>
        <begin position="38"/>
        <end position="149"/>
    </location>
</feature>
<accession>A0A1Y2CCX1</accession>
<dbReference type="SUPFAM" id="SSF56645">
    <property type="entry name" value="Acyl-CoA dehydrogenase NM domain-like"/>
    <property type="match status" value="1"/>
</dbReference>
<feature type="domain" description="Acyl-CoA oxidase/dehydrogenase middle" evidence="13">
    <location>
        <begin position="154"/>
        <end position="247"/>
    </location>
</feature>
<dbReference type="InterPro" id="IPR009100">
    <property type="entry name" value="AcylCoA_DH/oxidase_NM_dom_sf"/>
</dbReference>
<comment type="pathway">
    <text evidence="2">Amino-acid degradation; L-valine degradation.</text>
</comment>
<dbReference type="Pfam" id="PF02771">
    <property type="entry name" value="Acyl-CoA_dh_N"/>
    <property type="match status" value="1"/>
</dbReference>
<dbReference type="Gene3D" id="2.40.110.10">
    <property type="entry name" value="Butyryl-CoA Dehydrogenase, subunit A, domain 2"/>
    <property type="match status" value="1"/>
</dbReference>
<keyword evidence="4" id="KW-0101">Branched-chain amino acid catabolism</keyword>
<comment type="catalytic activity">
    <reaction evidence="8">
        <text>(2S)-2-methylbutanoyl-CoA + oxidized [electron-transfer flavoprotein] + H(+) = (2E)-2-methylbut-2-enoyl-CoA + reduced [electron-transfer flavoprotein]</text>
        <dbReference type="Rhea" id="RHEA:48256"/>
        <dbReference type="Rhea" id="RHEA-COMP:10685"/>
        <dbReference type="Rhea" id="RHEA-COMP:10686"/>
        <dbReference type="ChEBI" id="CHEBI:15378"/>
        <dbReference type="ChEBI" id="CHEBI:57337"/>
        <dbReference type="ChEBI" id="CHEBI:57692"/>
        <dbReference type="ChEBI" id="CHEBI:58307"/>
        <dbReference type="ChEBI" id="CHEBI:88166"/>
    </reaction>
    <physiologicalReaction direction="left-to-right" evidence="8">
        <dbReference type="Rhea" id="RHEA:48257"/>
    </physiologicalReaction>
</comment>
<dbReference type="Pfam" id="PF02770">
    <property type="entry name" value="Acyl-CoA_dh_M"/>
    <property type="match status" value="1"/>
</dbReference>
<dbReference type="GO" id="GO:0003995">
    <property type="term" value="F:acyl-CoA dehydrogenase activity"/>
    <property type="evidence" value="ECO:0007669"/>
    <property type="project" value="InterPro"/>
</dbReference>
<keyword evidence="5 11" id="KW-0285">Flavoprotein</keyword>
<evidence type="ECO:0000256" key="2">
    <source>
        <dbReference type="ARBA" id="ARBA00005109"/>
    </source>
</evidence>
<evidence type="ECO:0000259" key="14">
    <source>
        <dbReference type="Pfam" id="PF02771"/>
    </source>
</evidence>
<evidence type="ECO:0000259" key="13">
    <source>
        <dbReference type="Pfam" id="PF02770"/>
    </source>
</evidence>
<reference evidence="15 16" key="1">
    <citation type="submission" date="2016-07" db="EMBL/GenBank/DDBJ databases">
        <title>Pervasive Adenine N6-methylation of Active Genes in Fungi.</title>
        <authorList>
            <consortium name="DOE Joint Genome Institute"/>
            <person name="Mondo S.J."/>
            <person name="Dannebaum R.O."/>
            <person name="Kuo R.C."/>
            <person name="Labutti K."/>
            <person name="Haridas S."/>
            <person name="Kuo A."/>
            <person name="Salamov A."/>
            <person name="Ahrendt S.R."/>
            <person name="Lipzen A."/>
            <person name="Sullivan W."/>
            <person name="Andreopoulos W.B."/>
            <person name="Clum A."/>
            <person name="Lindquist E."/>
            <person name="Daum C."/>
            <person name="Ramamoorthy G.K."/>
            <person name="Gryganskyi A."/>
            <person name="Culley D."/>
            <person name="Magnuson J.K."/>
            <person name="James T.Y."/>
            <person name="O'Malley M.A."/>
            <person name="Stajich J.E."/>
            <person name="Spatafora J.W."/>
            <person name="Visel A."/>
            <person name="Grigoriev I.V."/>
        </authorList>
    </citation>
    <scope>NUCLEOTIDE SEQUENCE [LARGE SCALE GENOMIC DNA]</scope>
    <source>
        <strain evidence="15 16">JEL800</strain>
    </source>
</reference>
<dbReference type="FunFam" id="2.40.110.10:FF:000001">
    <property type="entry name" value="Acyl-CoA dehydrogenase, mitochondrial"/>
    <property type="match status" value="1"/>
</dbReference>
<dbReference type="Gene3D" id="1.10.540.10">
    <property type="entry name" value="Acyl-CoA dehydrogenase/oxidase, N-terminal domain"/>
    <property type="match status" value="1"/>
</dbReference>
<dbReference type="InterPro" id="IPR036250">
    <property type="entry name" value="AcylCo_DH-like_C"/>
</dbReference>
<organism evidence="15 16">
    <name type="scientific">Rhizoclosmatium globosum</name>
    <dbReference type="NCBI Taxonomy" id="329046"/>
    <lineage>
        <taxon>Eukaryota</taxon>
        <taxon>Fungi</taxon>
        <taxon>Fungi incertae sedis</taxon>
        <taxon>Chytridiomycota</taxon>
        <taxon>Chytridiomycota incertae sedis</taxon>
        <taxon>Chytridiomycetes</taxon>
        <taxon>Chytridiales</taxon>
        <taxon>Chytriomycetaceae</taxon>
        <taxon>Rhizoclosmatium</taxon>
    </lineage>
</organism>
<dbReference type="GO" id="GO:0009083">
    <property type="term" value="P:branched-chain amino acid catabolic process"/>
    <property type="evidence" value="ECO:0007669"/>
    <property type="project" value="UniProtKB-KW"/>
</dbReference>
<dbReference type="AlphaFoldDB" id="A0A1Y2CCX1"/>
<evidence type="ECO:0000256" key="1">
    <source>
        <dbReference type="ARBA" id="ARBA00001974"/>
    </source>
</evidence>
<comment type="similarity">
    <text evidence="3 11">Belongs to the acyl-CoA dehydrogenase family.</text>
</comment>
<sequence length="411" mass="44436">MFAGRHVLRRSTSRAILSTAVPKRGLLSAVVNPKDGLSDEECEIYDLAKRFADSELAPNMRKWDESSHFPIETMRKAAELGFGTIYCSEEYGGTGLKRIDASIIFEALSGGDVPVTAFISIHNMVAWMIDSFGSKELKEKYIPKLSSMEILASYCLTEPSSGSDAASLQTTAKRDGDYLVLNGSKAFISGAGSSDLYLVMVRTGGPGAKGITSVLVEKGTPGFSFGKNEDKIGWKCQPTRVITFEDCRVPITNIVGEEGKGFTYAMKGLNGGRVNIASCSLGGAQSALQAAVDHVGVRNQFGNPLSSFQNTQFKLAEMAMKLTASRLMVRNAARAVDAQSPSAAAACAMAKAFATEECFKVTDEAIQLHGGYGYLNDYPVGQYMRDLRVNRILEGTSEVMRMIVAREIIKE</sequence>
<evidence type="ECO:0000313" key="15">
    <source>
        <dbReference type="EMBL" id="ORY44888.1"/>
    </source>
</evidence>
<dbReference type="SUPFAM" id="SSF47203">
    <property type="entry name" value="Acyl-CoA dehydrogenase C-terminal domain-like"/>
    <property type="match status" value="1"/>
</dbReference>
<comment type="catalytic activity">
    <reaction evidence="9">
        <text>propanoyl-CoA + oxidized [electron-transfer flavoprotein] + H(+) = acryloyl-CoA + reduced [electron-transfer flavoprotein]</text>
        <dbReference type="Rhea" id="RHEA:31287"/>
        <dbReference type="Rhea" id="RHEA-COMP:10685"/>
        <dbReference type="Rhea" id="RHEA-COMP:10686"/>
        <dbReference type="ChEBI" id="CHEBI:15378"/>
        <dbReference type="ChEBI" id="CHEBI:57367"/>
        <dbReference type="ChEBI" id="CHEBI:57392"/>
        <dbReference type="ChEBI" id="CHEBI:57692"/>
        <dbReference type="ChEBI" id="CHEBI:58307"/>
    </reaction>
    <physiologicalReaction direction="left-to-right" evidence="9">
        <dbReference type="Rhea" id="RHEA:31288"/>
    </physiologicalReaction>
</comment>
<dbReference type="Pfam" id="PF00441">
    <property type="entry name" value="Acyl-CoA_dh_1"/>
    <property type="match status" value="1"/>
</dbReference>
<dbReference type="PROSITE" id="PS00072">
    <property type="entry name" value="ACYL_COA_DH_1"/>
    <property type="match status" value="1"/>
</dbReference>
<proteinExistence type="inferred from homology"/>
<dbReference type="Gene3D" id="1.20.140.10">
    <property type="entry name" value="Butyryl-CoA Dehydrogenase, subunit A, domain 3"/>
    <property type="match status" value="1"/>
</dbReference>
<evidence type="ECO:0000256" key="4">
    <source>
        <dbReference type="ARBA" id="ARBA00022456"/>
    </source>
</evidence>
<dbReference type="EMBL" id="MCGO01000021">
    <property type="protein sequence ID" value="ORY44888.1"/>
    <property type="molecule type" value="Genomic_DNA"/>
</dbReference>
<feature type="domain" description="Acyl-CoA dehydrogenase/oxidase C-terminal" evidence="12">
    <location>
        <begin position="259"/>
        <end position="408"/>
    </location>
</feature>
<evidence type="ECO:0000256" key="6">
    <source>
        <dbReference type="ARBA" id="ARBA00022827"/>
    </source>
</evidence>
<dbReference type="GO" id="GO:0005739">
    <property type="term" value="C:mitochondrion"/>
    <property type="evidence" value="ECO:0007669"/>
    <property type="project" value="TreeGrafter"/>
</dbReference>
<keyword evidence="6 11" id="KW-0274">FAD</keyword>
<gene>
    <name evidence="15" type="ORF">BCR33DRAFT_850379</name>
</gene>
<dbReference type="STRING" id="329046.A0A1Y2CCX1"/>
<dbReference type="InterPro" id="IPR046373">
    <property type="entry name" value="Acyl-CoA_Oxase/DH_mid-dom_sf"/>
</dbReference>
<evidence type="ECO:0000256" key="7">
    <source>
        <dbReference type="ARBA" id="ARBA00023002"/>
    </source>
</evidence>
<dbReference type="PIRSF" id="PIRSF016578">
    <property type="entry name" value="HsaA"/>
    <property type="match status" value="1"/>
</dbReference>
<evidence type="ECO:0000259" key="12">
    <source>
        <dbReference type="Pfam" id="PF00441"/>
    </source>
</evidence>
<evidence type="ECO:0000313" key="16">
    <source>
        <dbReference type="Proteomes" id="UP000193642"/>
    </source>
</evidence>
<keyword evidence="7 11" id="KW-0560">Oxidoreductase</keyword>
<protein>
    <recommendedName>
        <fullName evidence="10">Isobutyryl-CoA dehydrogenase, mitochondrial</fullName>
    </recommendedName>
</protein>
<dbReference type="InterPro" id="IPR006089">
    <property type="entry name" value="Acyl-CoA_DH_CS"/>
</dbReference>
<dbReference type="InterPro" id="IPR009075">
    <property type="entry name" value="AcylCo_DH/oxidase_C"/>
</dbReference>
<dbReference type="InterPro" id="IPR037069">
    <property type="entry name" value="AcylCoA_DH/ox_N_sf"/>
</dbReference>
<dbReference type="InterPro" id="IPR013786">
    <property type="entry name" value="AcylCoA_DH/ox_N"/>
</dbReference>
<keyword evidence="16" id="KW-1185">Reference proteome</keyword>
<evidence type="ECO:0000256" key="11">
    <source>
        <dbReference type="RuleBase" id="RU362125"/>
    </source>
</evidence>
<comment type="caution">
    <text evidence="15">The sequence shown here is derived from an EMBL/GenBank/DDBJ whole genome shotgun (WGS) entry which is preliminary data.</text>
</comment>
<dbReference type="FunFam" id="1.20.140.10:FF:000001">
    <property type="entry name" value="Acyl-CoA dehydrogenase"/>
    <property type="match status" value="1"/>
</dbReference>
<dbReference type="PANTHER" id="PTHR43831">
    <property type="entry name" value="ISOBUTYRYL-COA DEHYDROGENASE"/>
    <property type="match status" value="1"/>
</dbReference>
<evidence type="ECO:0000256" key="8">
    <source>
        <dbReference type="ARBA" id="ARBA00049552"/>
    </source>
</evidence>
<dbReference type="OrthoDB" id="9988775at2759"/>
<dbReference type="InterPro" id="IPR052547">
    <property type="entry name" value="Mito_Isobutyryl-CoADH"/>
</dbReference>
<dbReference type="PANTHER" id="PTHR43831:SF1">
    <property type="entry name" value="ISOBUTYRYL-COA DEHYDROGENASE, MITOCHONDRIAL"/>
    <property type="match status" value="1"/>
</dbReference>